<dbReference type="CDD" id="cd05254">
    <property type="entry name" value="dTDP_HR_like_SDR_e"/>
    <property type="match status" value="1"/>
</dbReference>
<evidence type="ECO:0000256" key="6">
    <source>
        <dbReference type="RuleBase" id="RU364082"/>
    </source>
</evidence>
<reference evidence="8" key="1">
    <citation type="submission" date="2009-06" db="EMBL/GenBank/DDBJ databases">
        <title>Complete sequence of Dickeya dadantii Ech703.</title>
        <authorList>
            <consortium name="US DOE Joint Genome Institute"/>
            <person name="Lucas S."/>
            <person name="Copeland A."/>
            <person name="Lapidus A."/>
            <person name="Glavina del Rio T."/>
            <person name="Dalin E."/>
            <person name="Tice H."/>
            <person name="Bruce D."/>
            <person name="Goodwin L."/>
            <person name="Pitluck S."/>
            <person name="Chertkov O."/>
            <person name="Brettin T."/>
            <person name="Detter J.C."/>
            <person name="Han C."/>
            <person name="Larimer F."/>
            <person name="Land M."/>
            <person name="Hauser L."/>
            <person name="Kyrpides N."/>
            <person name="Mikhailova N."/>
            <person name="Balakrishnan V."/>
            <person name="Glasner J."/>
            <person name="Perna N.T."/>
        </authorList>
    </citation>
    <scope>NUCLEOTIDE SEQUENCE [LARGE SCALE GENOMIC DNA]</scope>
    <source>
        <strain evidence="8">Ech703</strain>
    </source>
</reference>
<evidence type="ECO:0000256" key="2">
    <source>
        <dbReference type="ARBA" id="ARBA00010944"/>
    </source>
</evidence>
<comment type="catalytic activity">
    <reaction evidence="5 6">
        <text>dTDP-beta-L-rhamnose + NADP(+) = dTDP-4-dehydro-beta-L-rhamnose + NADPH + H(+)</text>
        <dbReference type="Rhea" id="RHEA:21796"/>
        <dbReference type="ChEBI" id="CHEBI:15378"/>
        <dbReference type="ChEBI" id="CHEBI:57510"/>
        <dbReference type="ChEBI" id="CHEBI:57783"/>
        <dbReference type="ChEBI" id="CHEBI:58349"/>
        <dbReference type="ChEBI" id="CHEBI:62830"/>
        <dbReference type="EC" id="1.1.1.133"/>
    </reaction>
</comment>
<dbReference type="GO" id="GO:0008831">
    <property type="term" value="F:dTDP-4-dehydrorhamnose reductase activity"/>
    <property type="evidence" value="ECO:0007669"/>
    <property type="project" value="UniProtKB-EC"/>
</dbReference>
<dbReference type="Proteomes" id="UP000002734">
    <property type="component" value="Chromosome"/>
</dbReference>
<dbReference type="UniPathway" id="UPA00281"/>
<dbReference type="EC" id="1.1.1.133" evidence="3 6"/>
<dbReference type="Gene3D" id="3.40.50.720">
    <property type="entry name" value="NAD(P)-binding Rossmann-like Domain"/>
    <property type="match status" value="1"/>
</dbReference>
<protein>
    <recommendedName>
        <fullName evidence="4 6">dTDP-4-dehydrorhamnose reductase</fullName>
        <ecNumber evidence="3 6">1.1.1.133</ecNumber>
    </recommendedName>
</protein>
<name>C6CDH8_MUSP7</name>
<dbReference type="GO" id="GO:0019305">
    <property type="term" value="P:dTDP-rhamnose biosynthetic process"/>
    <property type="evidence" value="ECO:0007669"/>
    <property type="project" value="UniProtKB-UniPathway"/>
</dbReference>
<keyword evidence="6" id="KW-0521">NADP</keyword>
<dbReference type="FunFam" id="3.40.50.720:FF:000159">
    <property type="entry name" value="dTDP-4-dehydrorhamnose reductase"/>
    <property type="match status" value="1"/>
</dbReference>
<dbReference type="InterPro" id="IPR029903">
    <property type="entry name" value="RmlD-like-bd"/>
</dbReference>
<dbReference type="Gene3D" id="3.90.25.10">
    <property type="entry name" value="UDP-galactose 4-epimerase, domain 1"/>
    <property type="match status" value="1"/>
</dbReference>
<keyword evidence="9" id="KW-1185">Reference proteome</keyword>
<evidence type="ECO:0000256" key="5">
    <source>
        <dbReference type="ARBA" id="ARBA00048200"/>
    </source>
</evidence>
<dbReference type="AlphaFoldDB" id="C6CDH8"/>
<dbReference type="UniPathway" id="UPA00124"/>
<accession>C6CDH8</accession>
<dbReference type="eggNOG" id="COG1091">
    <property type="taxonomic scope" value="Bacteria"/>
</dbReference>
<dbReference type="GO" id="GO:0005829">
    <property type="term" value="C:cytosol"/>
    <property type="evidence" value="ECO:0007669"/>
    <property type="project" value="TreeGrafter"/>
</dbReference>
<proteinExistence type="inferred from homology"/>
<comment type="pathway">
    <text evidence="1 6">Carbohydrate biosynthesis; dTDP-L-rhamnose biosynthesis.</text>
</comment>
<evidence type="ECO:0000256" key="1">
    <source>
        <dbReference type="ARBA" id="ARBA00004781"/>
    </source>
</evidence>
<evidence type="ECO:0000256" key="4">
    <source>
        <dbReference type="ARBA" id="ARBA00017099"/>
    </source>
</evidence>
<dbReference type="KEGG" id="dda:Dd703_3287"/>
<evidence type="ECO:0000259" key="7">
    <source>
        <dbReference type="Pfam" id="PF04321"/>
    </source>
</evidence>
<comment type="similarity">
    <text evidence="2 6">Belongs to the dTDP-4-dehydrorhamnose reductase family.</text>
</comment>
<dbReference type="InterPro" id="IPR036291">
    <property type="entry name" value="NAD(P)-bd_dom_sf"/>
</dbReference>
<dbReference type="NCBIfam" id="TIGR01214">
    <property type="entry name" value="rmlD"/>
    <property type="match status" value="1"/>
</dbReference>
<gene>
    <name evidence="8" type="ordered locus">Dd703_3287</name>
</gene>
<comment type="cofactor">
    <cofactor evidence="6">
        <name>Mg(2+)</name>
        <dbReference type="ChEBI" id="CHEBI:18420"/>
    </cofactor>
    <text evidence="6">Binds 1 Mg(2+) ion per monomer.</text>
</comment>
<dbReference type="RefSeq" id="WP_015854949.1">
    <property type="nucleotide sequence ID" value="NC_012880.1"/>
</dbReference>
<dbReference type="InterPro" id="IPR005913">
    <property type="entry name" value="dTDP_dehydrorham_reduct"/>
</dbReference>
<dbReference type="PANTHER" id="PTHR10491:SF4">
    <property type="entry name" value="METHIONINE ADENOSYLTRANSFERASE 2 SUBUNIT BETA"/>
    <property type="match status" value="1"/>
</dbReference>
<dbReference type="HOGENOM" id="CLU_045518_1_2_6"/>
<comment type="function">
    <text evidence="6">Catalyzes the reduction of dTDP-6-deoxy-L-lyxo-4-hexulose to yield dTDP-L-rhamnose.</text>
</comment>
<dbReference type="SUPFAM" id="SSF51735">
    <property type="entry name" value="NAD(P)-binding Rossmann-fold domains"/>
    <property type="match status" value="1"/>
</dbReference>
<dbReference type="STRING" id="579405.Dd703_3287"/>
<dbReference type="PANTHER" id="PTHR10491">
    <property type="entry name" value="DTDP-4-DEHYDRORHAMNOSE REDUCTASE"/>
    <property type="match status" value="1"/>
</dbReference>
<organism evidence="8 9">
    <name type="scientific">Musicola paradisiaca (strain Ech703)</name>
    <name type="common">Dickeya paradisiaca</name>
    <name type="synonym">Dickeya dadantii</name>
    <dbReference type="NCBI Taxonomy" id="579405"/>
    <lineage>
        <taxon>Bacteria</taxon>
        <taxon>Pseudomonadati</taxon>
        <taxon>Pseudomonadota</taxon>
        <taxon>Gammaproteobacteria</taxon>
        <taxon>Enterobacterales</taxon>
        <taxon>Pectobacteriaceae</taxon>
        <taxon>Musicola</taxon>
    </lineage>
</organism>
<feature type="domain" description="RmlD-like substrate binding" evidence="7">
    <location>
        <begin position="1"/>
        <end position="285"/>
    </location>
</feature>
<evidence type="ECO:0000313" key="8">
    <source>
        <dbReference type="EMBL" id="ACS87049.1"/>
    </source>
</evidence>
<evidence type="ECO:0000313" key="9">
    <source>
        <dbReference type="Proteomes" id="UP000002734"/>
    </source>
</evidence>
<dbReference type="Pfam" id="PF04321">
    <property type="entry name" value="RmlD_sub_bind"/>
    <property type="match status" value="1"/>
</dbReference>
<keyword evidence="6" id="KW-0560">Oxidoreductase</keyword>
<evidence type="ECO:0000256" key="3">
    <source>
        <dbReference type="ARBA" id="ARBA00012929"/>
    </source>
</evidence>
<sequence length="290" mass="31939">MRILITGSQGQLGQHLVSYLNGKAELLATGRDSLDITNKNQVIDKVKTFNPDYIINAAAYTAVDNAEDDSERCYAINRDGPAHLAEAANIANAVLLHISTDYVFDGRAEQPYTEDMPTHPLNVYGASKLAGEQAVAEIARKFLIIRTSWVFGEYGNNFVKAILRLAATRNMLNIVNDQFGGPTYSGDIANTLIELIHYIEQGNTPAWGIYHYSGTPAVSWFEFAGAILEQAKAHNLLEAYPKLSGIPSVDYPTKAKRPANSVLNCDRITKQFGLAPSQWLSAINDIEKYK</sequence>
<dbReference type="EMBL" id="CP001654">
    <property type="protein sequence ID" value="ACS87049.1"/>
    <property type="molecule type" value="Genomic_DNA"/>
</dbReference>
<dbReference type="GO" id="GO:0009243">
    <property type="term" value="P:O antigen biosynthetic process"/>
    <property type="evidence" value="ECO:0007669"/>
    <property type="project" value="UniProtKB-UniPathway"/>
</dbReference>